<protein>
    <submittedName>
        <fullName evidence="1">Uncharacterized protein</fullName>
    </submittedName>
</protein>
<dbReference type="PROSITE" id="PS51257">
    <property type="entry name" value="PROKAR_LIPOPROTEIN"/>
    <property type="match status" value="1"/>
</dbReference>
<sequence>MSKQMTKIGLALFGAVGIGIPVLVAACYDPPEKNNQQSQGGDQDVQSGKCVSTPGGYPAANCDDSDNLCEQTACTTIEASCGSTATCMPLSDNTGKPTIDLRIRRLNVVAPPALADNIIRATVLSPNIEMNANACAERGYGSFNWLFRVTKGEGTGAGTLETGGAPPSTDPRGKGYCFYNHLAGGIQVNSAKTSVTFDGDTFTSGAIEKLNVPIFLRGDVKNVIILPLSDVVIQNVTLSENNNCVGRFDLKALDSACDEDPSVCTKWKTAAALGGYITLEEADKVDVVDLTQSLCVVLTKAVGETDDKGIKRCPRGTDGKLNLSDAQKGDYCSNPKGAGGCRDSFWLTATFAASAVNINDGAGVVECNP</sequence>
<evidence type="ECO:0000313" key="2">
    <source>
        <dbReference type="Proteomes" id="UP001379533"/>
    </source>
</evidence>
<evidence type="ECO:0000313" key="1">
    <source>
        <dbReference type="EMBL" id="WXA90938.1"/>
    </source>
</evidence>
<dbReference type="RefSeq" id="WP_394841558.1">
    <property type="nucleotide sequence ID" value="NZ_CP089982.1"/>
</dbReference>
<gene>
    <name evidence="1" type="ORF">LZC95_31345</name>
</gene>
<dbReference type="Proteomes" id="UP001379533">
    <property type="component" value="Chromosome"/>
</dbReference>
<proteinExistence type="predicted"/>
<keyword evidence="2" id="KW-1185">Reference proteome</keyword>
<organism evidence="1 2">
    <name type="scientific">Pendulispora brunnea</name>
    <dbReference type="NCBI Taxonomy" id="2905690"/>
    <lineage>
        <taxon>Bacteria</taxon>
        <taxon>Pseudomonadati</taxon>
        <taxon>Myxococcota</taxon>
        <taxon>Myxococcia</taxon>
        <taxon>Myxococcales</taxon>
        <taxon>Sorangiineae</taxon>
        <taxon>Pendulisporaceae</taxon>
        <taxon>Pendulispora</taxon>
    </lineage>
</organism>
<reference evidence="1 2" key="1">
    <citation type="submission" date="2021-12" db="EMBL/GenBank/DDBJ databases">
        <title>Discovery of the Pendulisporaceae a myxobacterial family with distinct sporulation behavior and unique specialized metabolism.</title>
        <authorList>
            <person name="Garcia R."/>
            <person name="Popoff A."/>
            <person name="Bader C.D."/>
            <person name="Loehr J."/>
            <person name="Walesch S."/>
            <person name="Walt C."/>
            <person name="Boldt J."/>
            <person name="Bunk B."/>
            <person name="Haeckl F.J.F.P.J."/>
            <person name="Gunesch A.P."/>
            <person name="Birkelbach J."/>
            <person name="Nuebel U."/>
            <person name="Pietschmann T."/>
            <person name="Bach T."/>
            <person name="Mueller R."/>
        </authorList>
    </citation>
    <scope>NUCLEOTIDE SEQUENCE [LARGE SCALE GENOMIC DNA]</scope>
    <source>
        <strain evidence="1 2">MSr12523</strain>
    </source>
</reference>
<dbReference type="EMBL" id="CP089982">
    <property type="protein sequence ID" value="WXA90938.1"/>
    <property type="molecule type" value="Genomic_DNA"/>
</dbReference>
<name>A0ABZ2K0R4_9BACT</name>
<accession>A0ABZ2K0R4</accession>